<dbReference type="InterPro" id="IPR002716">
    <property type="entry name" value="PIN_dom"/>
</dbReference>
<dbReference type="PANTHER" id="PTHR34610:SF4">
    <property type="entry name" value="SLL8027 PROTEIN"/>
    <property type="match status" value="1"/>
</dbReference>
<keyword evidence="3" id="KW-1185">Reference proteome</keyword>
<comment type="caution">
    <text evidence="2">The sequence shown here is derived from an EMBL/GenBank/DDBJ whole genome shotgun (WGS) entry which is preliminary data.</text>
</comment>
<dbReference type="Pfam" id="PF13470">
    <property type="entry name" value="PIN_3"/>
    <property type="match status" value="1"/>
</dbReference>
<dbReference type="NCBIfam" id="TIGR00305">
    <property type="entry name" value="putative toxin-antitoxin system toxin component, PIN family"/>
    <property type="match status" value="1"/>
</dbReference>
<dbReference type="AlphaFoldDB" id="A0A3S0WPC5"/>
<reference evidence="2 3" key="1">
    <citation type="submission" date="2018-12" db="EMBL/GenBank/DDBJ databases">
        <authorList>
            <person name="Yang Y."/>
        </authorList>
    </citation>
    <scope>NUCLEOTIDE SEQUENCE [LARGE SCALE GENOMIC DNA]</scope>
    <source>
        <strain evidence="2 3">GSF71</strain>
    </source>
</reference>
<accession>A0A3S0WPC5</accession>
<dbReference type="SUPFAM" id="SSF88723">
    <property type="entry name" value="PIN domain-like"/>
    <property type="match status" value="1"/>
</dbReference>
<dbReference type="InterPro" id="IPR002850">
    <property type="entry name" value="PIN_toxin-like"/>
</dbReference>
<proteinExistence type="predicted"/>
<dbReference type="InterPro" id="IPR029060">
    <property type="entry name" value="PIN-like_dom_sf"/>
</dbReference>
<dbReference type="EMBL" id="RZIJ01000002">
    <property type="protein sequence ID" value="RUQ75158.1"/>
    <property type="molecule type" value="Genomic_DNA"/>
</dbReference>
<evidence type="ECO:0000313" key="2">
    <source>
        <dbReference type="EMBL" id="RUQ75158.1"/>
    </source>
</evidence>
<evidence type="ECO:0000313" key="3">
    <source>
        <dbReference type="Proteomes" id="UP000280346"/>
    </source>
</evidence>
<gene>
    <name evidence="2" type="ORF">EJ913_04720</name>
</gene>
<protein>
    <submittedName>
        <fullName evidence="2">Putative toxin-antitoxin system toxin component, PIN family</fullName>
    </submittedName>
</protein>
<organism evidence="2 3">
    <name type="scientific">Azospirillum doebereinerae</name>
    <dbReference type="NCBI Taxonomy" id="92933"/>
    <lineage>
        <taxon>Bacteria</taxon>
        <taxon>Pseudomonadati</taxon>
        <taxon>Pseudomonadota</taxon>
        <taxon>Alphaproteobacteria</taxon>
        <taxon>Rhodospirillales</taxon>
        <taxon>Azospirillaceae</taxon>
        <taxon>Azospirillum</taxon>
    </lineage>
</organism>
<evidence type="ECO:0000259" key="1">
    <source>
        <dbReference type="Pfam" id="PF13470"/>
    </source>
</evidence>
<feature type="domain" description="PIN" evidence="1">
    <location>
        <begin position="23"/>
        <end position="138"/>
    </location>
</feature>
<sequence>MNAQDSHTAADARGRLNSERPVRAVLDTNILVAFALLNGSPAARRQDAIRRCVERVRADGGLLGSEATLAELRAVLLRPDFDHYSPAPARERFLDAIAAEMTLVPPAPIGRLCRDPEDDMFLAAALAADADWLVTVDRQLLSVRRIGRTPVLRPERFLEAVA</sequence>
<dbReference type="OrthoDB" id="5243920at2"/>
<dbReference type="Proteomes" id="UP000280346">
    <property type="component" value="Unassembled WGS sequence"/>
</dbReference>
<dbReference type="PANTHER" id="PTHR34610">
    <property type="entry name" value="SSL7007 PROTEIN"/>
    <property type="match status" value="1"/>
</dbReference>
<name>A0A3S0WPC5_9PROT</name>